<dbReference type="InParanoid" id="C5L598"/>
<dbReference type="OrthoDB" id="2186662at2759"/>
<sequence length="90" mass="10006">VLGWSVDNRVQQQMKTRQCDGCENEIYAAALVCPKCDCRQAALISSPSRISWYALGLRYSPCVVTGYPVLASSKVECANCRAMANRDDWN</sequence>
<proteinExistence type="predicted"/>
<reference evidence="1 2" key="1">
    <citation type="submission" date="2008-07" db="EMBL/GenBank/DDBJ databases">
        <authorList>
            <person name="El-Sayed N."/>
            <person name="Caler E."/>
            <person name="Inman J."/>
            <person name="Amedeo P."/>
            <person name="Hass B."/>
            <person name="Wortman J."/>
        </authorList>
    </citation>
    <scope>NUCLEOTIDE SEQUENCE [LARGE SCALE GENOMIC DNA]</scope>
    <source>
        <strain evidence="2">ATCC 50983 / TXsc</strain>
    </source>
</reference>
<dbReference type="AlphaFoldDB" id="C5L598"/>
<protein>
    <submittedName>
        <fullName evidence="1">Uncharacterized protein</fullName>
    </submittedName>
</protein>
<evidence type="ECO:0000313" key="1">
    <source>
        <dbReference type="EMBL" id="EER08157.1"/>
    </source>
</evidence>
<gene>
    <name evidence="1" type="ORF">Pmar_PMAR014920</name>
</gene>
<keyword evidence="2" id="KW-1185">Reference proteome</keyword>
<evidence type="ECO:0000313" key="2">
    <source>
        <dbReference type="Proteomes" id="UP000007800"/>
    </source>
</evidence>
<dbReference type="Proteomes" id="UP000007800">
    <property type="component" value="Unassembled WGS sequence"/>
</dbReference>
<feature type="non-terminal residue" evidence="1">
    <location>
        <position position="1"/>
    </location>
</feature>
<feature type="non-terminal residue" evidence="1">
    <location>
        <position position="90"/>
    </location>
</feature>
<dbReference type="GeneID" id="9064319"/>
<organism evidence="2">
    <name type="scientific">Perkinsus marinus (strain ATCC 50983 / TXsc)</name>
    <dbReference type="NCBI Taxonomy" id="423536"/>
    <lineage>
        <taxon>Eukaryota</taxon>
        <taxon>Sar</taxon>
        <taxon>Alveolata</taxon>
        <taxon>Perkinsozoa</taxon>
        <taxon>Perkinsea</taxon>
        <taxon>Perkinsida</taxon>
        <taxon>Perkinsidae</taxon>
        <taxon>Perkinsus</taxon>
    </lineage>
</organism>
<name>C5L598_PERM5</name>
<dbReference type="EMBL" id="GG679213">
    <property type="protein sequence ID" value="EER08157.1"/>
    <property type="molecule type" value="Genomic_DNA"/>
</dbReference>
<dbReference type="RefSeq" id="XP_002776341.1">
    <property type="nucleotide sequence ID" value="XM_002776295.1"/>
</dbReference>
<accession>C5L598</accession>